<dbReference type="EMBL" id="OZ034814">
    <property type="protein sequence ID" value="CAL1361653.1"/>
    <property type="molecule type" value="Genomic_DNA"/>
</dbReference>
<proteinExistence type="predicted"/>
<evidence type="ECO:0000313" key="3">
    <source>
        <dbReference type="Proteomes" id="UP001497516"/>
    </source>
</evidence>
<sequence length="111" mass="12644">MAGFRGRRRKRRQEAGRMNTAPTFVRRRMNTAPTFFTGEDGAELVGRRTVVQRARYDKFWEGVRRRRVLMEDNGDAKAGSGRVAMRRRLGAGGRHCDELDEDEATGGEGRD</sequence>
<accession>A0AAV2CZ05</accession>
<name>A0AAV2CZ05_9ROSI</name>
<keyword evidence="3" id="KW-1185">Reference proteome</keyword>
<feature type="region of interest" description="Disordered" evidence="1">
    <location>
        <begin position="75"/>
        <end position="111"/>
    </location>
</feature>
<reference evidence="2 3" key="1">
    <citation type="submission" date="2024-04" db="EMBL/GenBank/DDBJ databases">
        <authorList>
            <person name="Fracassetti M."/>
        </authorList>
    </citation>
    <scope>NUCLEOTIDE SEQUENCE [LARGE SCALE GENOMIC DNA]</scope>
</reference>
<feature type="compositionally biased region" description="Basic residues" evidence="1">
    <location>
        <begin position="1"/>
        <end position="12"/>
    </location>
</feature>
<evidence type="ECO:0000256" key="1">
    <source>
        <dbReference type="SAM" id="MobiDB-lite"/>
    </source>
</evidence>
<protein>
    <submittedName>
        <fullName evidence="2">Uncharacterized protein</fullName>
    </submittedName>
</protein>
<organism evidence="2 3">
    <name type="scientific">Linum trigynum</name>
    <dbReference type="NCBI Taxonomy" id="586398"/>
    <lineage>
        <taxon>Eukaryota</taxon>
        <taxon>Viridiplantae</taxon>
        <taxon>Streptophyta</taxon>
        <taxon>Embryophyta</taxon>
        <taxon>Tracheophyta</taxon>
        <taxon>Spermatophyta</taxon>
        <taxon>Magnoliopsida</taxon>
        <taxon>eudicotyledons</taxon>
        <taxon>Gunneridae</taxon>
        <taxon>Pentapetalae</taxon>
        <taxon>rosids</taxon>
        <taxon>fabids</taxon>
        <taxon>Malpighiales</taxon>
        <taxon>Linaceae</taxon>
        <taxon>Linum</taxon>
    </lineage>
</organism>
<dbReference type="Proteomes" id="UP001497516">
    <property type="component" value="Chromosome 10"/>
</dbReference>
<dbReference type="AlphaFoldDB" id="A0AAV2CZ05"/>
<gene>
    <name evidence="2" type="ORF">LTRI10_LOCUS9019</name>
</gene>
<evidence type="ECO:0000313" key="2">
    <source>
        <dbReference type="EMBL" id="CAL1361653.1"/>
    </source>
</evidence>
<feature type="region of interest" description="Disordered" evidence="1">
    <location>
        <begin position="1"/>
        <end position="22"/>
    </location>
</feature>